<comment type="catalytic activity">
    <reaction evidence="1">
        <text>S-ubiquitinyl-[E2 ubiquitin-conjugating enzyme]-L-cysteine + [acceptor protein]-L-lysine = [E2 ubiquitin-conjugating enzyme]-L-cysteine + N(6)-ubiquitinyl-[acceptor protein]-L-lysine.</text>
        <dbReference type="EC" id="2.3.2.27"/>
    </reaction>
</comment>
<dbReference type="InterPro" id="IPR017907">
    <property type="entry name" value="Znf_RING_CS"/>
</dbReference>
<dbReference type="PANTHER" id="PTHR46077">
    <property type="entry name" value="E3 UBIQUITIN-PROTEIN LIGASE TOPORS"/>
    <property type="match status" value="1"/>
</dbReference>
<evidence type="ECO:0000256" key="9">
    <source>
        <dbReference type="PROSITE-ProRule" id="PRU00175"/>
    </source>
</evidence>
<evidence type="ECO:0000256" key="5">
    <source>
        <dbReference type="ARBA" id="ARBA00022771"/>
    </source>
</evidence>
<feature type="compositionally biased region" description="Basic residues" evidence="10">
    <location>
        <begin position="26"/>
        <end position="37"/>
    </location>
</feature>
<dbReference type="PANTHER" id="PTHR46077:SF1">
    <property type="entry name" value="TOP1 BINDING ARGININE_SERINE RICH PROTEIN, E3 UBIQUITIN LIGASE"/>
    <property type="match status" value="1"/>
</dbReference>
<reference evidence="12 13" key="1">
    <citation type="journal article" date="2024" name="Nat. Commun.">
        <title>Phylogenomics reveals the evolutionary origins of lichenization in chlorophyte algae.</title>
        <authorList>
            <person name="Puginier C."/>
            <person name="Libourel C."/>
            <person name="Otte J."/>
            <person name="Skaloud P."/>
            <person name="Haon M."/>
            <person name="Grisel S."/>
            <person name="Petersen M."/>
            <person name="Berrin J.G."/>
            <person name="Delaux P.M."/>
            <person name="Dal Grande F."/>
            <person name="Keller J."/>
        </authorList>
    </citation>
    <scope>NUCLEOTIDE SEQUENCE [LARGE SCALE GENOMIC DNA]</scope>
    <source>
        <strain evidence="12 13">SAG 2523</strain>
    </source>
</reference>
<feature type="region of interest" description="Disordered" evidence="10">
    <location>
        <begin position="144"/>
        <end position="259"/>
    </location>
</feature>
<evidence type="ECO:0000256" key="8">
    <source>
        <dbReference type="ARBA" id="ARBA00023163"/>
    </source>
</evidence>
<keyword evidence="5 9" id="KW-0863">Zinc-finger</keyword>
<evidence type="ECO:0000256" key="10">
    <source>
        <dbReference type="SAM" id="MobiDB-lite"/>
    </source>
</evidence>
<keyword evidence="7" id="KW-0805">Transcription regulation</keyword>
<dbReference type="SMART" id="SM00184">
    <property type="entry name" value="RING"/>
    <property type="match status" value="1"/>
</dbReference>
<keyword evidence="6" id="KW-0862">Zinc</keyword>
<evidence type="ECO:0000256" key="3">
    <source>
        <dbReference type="ARBA" id="ARBA00022679"/>
    </source>
</evidence>
<dbReference type="PROSITE" id="PS00518">
    <property type="entry name" value="ZF_RING_1"/>
    <property type="match status" value="1"/>
</dbReference>
<dbReference type="InterPro" id="IPR013083">
    <property type="entry name" value="Znf_RING/FYVE/PHD"/>
</dbReference>
<evidence type="ECO:0000256" key="7">
    <source>
        <dbReference type="ARBA" id="ARBA00023015"/>
    </source>
</evidence>
<evidence type="ECO:0000256" key="1">
    <source>
        <dbReference type="ARBA" id="ARBA00000900"/>
    </source>
</evidence>
<evidence type="ECO:0000256" key="4">
    <source>
        <dbReference type="ARBA" id="ARBA00022723"/>
    </source>
</evidence>
<proteinExistence type="predicted"/>
<dbReference type="Pfam" id="PF13639">
    <property type="entry name" value="zf-RING_2"/>
    <property type="match status" value="1"/>
</dbReference>
<dbReference type="PROSITE" id="PS50089">
    <property type="entry name" value="ZF_RING_2"/>
    <property type="match status" value="1"/>
</dbReference>
<feature type="region of interest" description="Disordered" evidence="10">
    <location>
        <begin position="20"/>
        <end position="65"/>
    </location>
</feature>
<protein>
    <recommendedName>
        <fullName evidence="2">RING-type E3 ubiquitin transferase</fullName>
        <ecNumber evidence="2">2.3.2.27</ecNumber>
    </recommendedName>
</protein>
<gene>
    <name evidence="12" type="ORF">WJX84_007148</name>
</gene>
<evidence type="ECO:0000313" key="13">
    <source>
        <dbReference type="Proteomes" id="UP001485043"/>
    </source>
</evidence>
<dbReference type="Proteomes" id="UP001485043">
    <property type="component" value="Unassembled WGS sequence"/>
</dbReference>
<keyword evidence="4" id="KW-0479">Metal-binding</keyword>
<evidence type="ECO:0000313" key="12">
    <source>
        <dbReference type="EMBL" id="KAK9857998.1"/>
    </source>
</evidence>
<keyword evidence="13" id="KW-1185">Reference proteome</keyword>
<organism evidence="12 13">
    <name type="scientific">Apatococcus fuscideae</name>
    <dbReference type="NCBI Taxonomy" id="2026836"/>
    <lineage>
        <taxon>Eukaryota</taxon>
        <taxon>Viridiplantae</taxon>
        <taxon>Chlorophyta</taxon>
        <taxon>core chlorophytes</taxon>
        <taxon>Trebouxiophyceae</taxon>
        <taxon>Chlorellales</taxon>
        <taxon>Chlorellaceae</taxon>
        <taxon>Apatococcus</taxon>
    </lineage>
</organism>
<dbReference type="EMBL" id="JALJOV010000944">
    <property type="protein sequence ID" value="KAK9857998.1"/>
    <property type="molecule type" value="Genomic_DNA"/>
</dbReference>
<dbReference type="SUPFAM" id="SSF57850">
    <property type="entry name" value="RING/U-box"/>
    <property type="match status" value="1"/>
</dbReference>
<comment type="caution">
    <text evidence="12">The sequence shown here is derived from an EMBL/GenBank/DDBJ whole genome shotgun (WGS) entry which is preliminary data.</text>
</comment>
<dbReference type="Gene3D" id="3.30.40.10">
    <property type="entry name" value="Zinc/RING finger domain, C3HC4 (zinc finger)"/>
    <property type="match status" value="1"/>
</dbReference>
<dbReference type="GO" id="GO:0000209">
    <property type="term" value="P:protein polyubiquitination"/>
    <property type="evidence" value="ECO:0007669"/>
    <property type="project" value="TreeGrafter"/>
</dbReference>
<evidence type="ECO:0000256" key="2">
    <source>
        <dbReference type="ARBA" id="ARBA00012483"/>
    </source>
</evidence>
<feature type="domain" description="RING-type" evidence="11">
    <location>
        <begin position="84"/>
        <end position="126"/>
    </location>
</feature>
<evidence type="ECO:0000259" key="11">
    <source>
        <dbReference type="PROSITE" id="PS50089"/>
    </source>
</evidence>
<keyword evidence="8" id="KW-0804">Transcription</keyword>
<dbReference type="GO" id="GO:0061630">
    <property type="term" value="F:ubiquitin protein ligase activity"/>
    <property type="evidence" value="ECO:0007669"/>
    <property type="project" value="UniProtKB-EC"/>
</dbReference>
<feature type="compositionally biased region" description="Pro residues" evidence="10">
    <location>
        <begin position="242"/>
        <end position="259"/>
    </location>
</feature>
<name>A0AAW1SVJ5_9CHLO</name>
<keyword evidence="3" id="KW-0808">Transferase</keyword>
<dbReference type="GO" id="GO:0008270">
    <property type="term" value="F:zinc ion binding"/>
    <property type="evidence" value="ECO:0007669"/>
    <property type="project" value="UniProtKB-KW"/>
</dbReference>
<evidence type="ECO:0000256" key="6">
    <source>
        <dbReference type="ARBA" id="ARBA00022833"/>
    </source>
</evidence>
<feature type="compositionally biased region" description="Polar residues" evidence="10">
    <location>
        <begin position="206"/>
        <end position="217"/>
    </location>
</feature>
<dbReference type="InterPro" id="IPR001841">
    <property type="entry name" value="Znf_RING"/>
</dbReference>
<dbReference type="AlphaFoldDB" id="A0AAW1SVJ5"/>
<accession>A0AAW1SVJ5</accession>
<sequence>MAKPSSEYVWLPHTQVWAKAPEAKRISKQPRSKKRPKTSAAPVPPPLPSSPKIDPTETPAEENGTLERSAAPLQPLEPEGLQACPICLSEIQEQVAKAVILPCMHVFCLGCLSQWIALKRSCPMCKRRVQGYLYGIESESSFKECTIPRSPSPPRSPPRRHGHPSQHALQGPHASSSRHHSAVTRGPGTAFIDEPRRGNRGAADNQEASRWSQTTSLRPYMCGRGAHAHSSRPGQWGRDHPPQPGTSPLPPPPPLLSHH</sequence>
<dbReference type="GO" id="GO:0006513">
    <property type="term" value="P:protein monoubiquitination"/>
    <property type="evidence" value="ECO:0007669"/>
    <property type="project" value="TreeGrafter"/>
</dbReference>
<dbReference type="EC" id="2.3.2.27" evidence="2"/>